<feature type="compositionally biased region" description="Basic and acidic residues" evidence="6">
    <location>
        <begin position="236"/>
        <end position="254"/>
    </location>
</feature>
<reference evidence="8 9" key="1">
    <citation type="journal article" date="2024" name="Plant Biotechnol. J.">
        <title>Dendrobium thyrsiflorum genome and its molecular insights into genes involved in important horticultural traits.</title>
        <authorList>
            <person name="Chen B."/>
            <person name="Wang J.Y."/>
            <person name="Zheng P.J."/>
            <person name="Li K.L."/>
            <person name="Liang Y.M."/>
            <person name="Chen X.F."/>
            <person name="Zhang C."/>
            <person name="Zhao X."/>
            <person name="He X."/>
            <person name="Zhang G.Q."/>
            <person name="Liu Z.J."/>
            <person name="Xu Q."/>
        </authorList>
    </citation>
    <scope>NUCLEOTIDE SEQUENCE [LARGE SCALE GENOMIC DNA]</scope>
    <source>
        <strain evidence="8">GZMU011</strain>
    </source>
</reference>
<evidence type="ECO:0000256" key="1">
    <source>
        <dbReference type="ARBA" id="ARBA00004123"/>
    </source>
</evidence>
<dbReference type="GO" id="GO:0003677">
    <property type="term" value="F:DNA binding"/>
    <property type="evidence" value="ECO:0007669"/>
    <property type="project" value="UniProtKB-KW"/>
</dbReference>
<gene>
    <name evidence="8" type="ORF">M5K25_014749</name>
</gene>
<feature type="compositionally biased region" description="Basic and acidic residues" evidence="6">
    <location>
        <begin position="269"/>
        <end position="321"/>
    </location>
</feature>
<keyword evidence="9" id="KW-1185">Reference proteome</keyword>
<dbReference type="Pfam" id="PF01429">
    <property type="entry name" value="MBD"/>
    <property type="match status" value="1"/>
</dbReference>
<comment type="caution">
    <text evidence="8">The sequence shown here is derived from an EMBL/GenBank/DDBJ whole genome shotgun (WGS) entry which is preliminary data.</text>
</comment>
<feature type="compositionally biased region" description="Basic and acidic residues" evidence="6">
    <location>
        <begin position="193"/>
        <end position="203"/>
    </location>
</feature>
<dbReference type="PANTHER" id="PTHR33729">
    <property type="entry name" value="METHYL-CPG BINDING DOMAIN CONTAINING PROTEIN, EXPRESSED"/>
    <property type="match status" value="1"/>
</dbReference>
<dbReference type="InterPro" id="IPR039622">
    <property type="entry name" value="MBD10/11"/>
</dbReference>
<dbReference type="InterPro" id="IPR016177">
    <property type="entry name" value="DNA-bd_dom_sf"/>
</dbReference>
<comment type="subcellular location">
    <subcellularLocation>
        <location evidence="1">Nucleus</location>
    </subcellularLocation>
</comment>
<evidence type="ECO:0000256" key="2">
    <source>
        <dbReference type="ARBA" id="ARBA00023015"/>
    </source>
</evidence>
<feature type="compositionally biased region" description="Basic and acidic residues" evidence="6">
    <location>
        <begin position="335"/>
        <end position="365"/>
    </location>
</feature>
<feature type="compositionally biased region" description="Basic and acidic residues" evidence="6">
    <location>
        <begin position="138"/>
        <end position="148"/>
    </location>
</feature>
<dbReference type="PANTHER" id="PTHR33729:SF6">
    <property type="entry name" value="METHYL-CPG-BINDING DOMAIN-CONTAINING PROTEIN 11"/>
    <property type="match status" value="1"/>
</dbReference>
<feature type="compositionally biased region" description="Basic and acidic residues" evidence="6">
    <location>
        <begin position="78"/>
        <end position="98"/>
    </location>
</feature>
<feature type="compositionally biased region" description="Acidic residues" evidence="6">
    <location>
        <begin position="224"/>
        <end position="235"/>
    </location>
</feature>
<evidence type="ECO:0000313" key="9">
    <source>
        <dbReference type="Proteomes" id="UP001552299"/>
    </source>
</evidence>
<evidence type="ECO:0000256" key="5">
    <source>
        <dbReference type="ARBA" id="ARBA00023242"/>
    </source>
</evidence>
<keyword evidence="3" id="KW-0238">DNA-binding</keyword>
<feature type="region of interest" description="Disordered" evidence="6">
    <location>
        <begin position="1"/>
        <end position="383"/>
    </location>
</feature>
<dbReference type="InterPro" id="IPR001739">
    <property type="entry name" value="Methyl_CpG_DNA-bd"/>
</dbReference>
<evidence type="ECO:0000256" key="3">
    <source>
        <dbReference type="ARBA" id="ARBA00023125"/>
    </source>
</evidence>
<dbReference type="PROSITE" id="PS50982">
    <property type="entry name" value="MBD"/>
    <property type="match status" value="1"/>
</dbReference>
<feature type="compositionally biased region" description="Basic and acidic residues" evidence="6">
    <location>
        <begin position="168"/>
        <end position="178"/>
    </location>
</feature>
<dbReference type="Gene3D" id="3.30.890.10">
    <property type="entry name" value="Methyl-cpg-binding Protein 2, Chain A"/>
    <property type="match status" value="1"/>
</dbReference>
<evidence type="ECO:0000259" key="7">
    <source>
        <dbReference type="PROSITE" id="PS50982"/>
    </source>
</evidence>
<dbReference type="AlphaFoldDB" id="A0ABD0UPB1"/>
<feature type="compositionally biased region" description="Basic and acidic residues" evidence="6">
    <location>
        <begin position="213"/>
        <end position="223"/>
    </location>
</feature>
<keyword evidence="2" id="KW-0805">Transcription regulation</keyword>
<protein>
    <recommendedName>
        <fullName evidence="7">MBD domain-containing protein</fullName>
    </recommendedName>
</protein>
<proteinExistence type="predicted"/>
<dbReference type="EMBL" id="JANQDX010000012">
    <property type="protein sequence ID" value="KAL0914405.1"/>
    <property type="molecule type" value="Genomic_DNA"/>
</dbReference>
<accession>A0ABD0UPB1</accession>
<feature type="compositionally biased region" description="Basic and acidic residues" evidence="6">
    <location>
        <begin position="372"/>
        <end position="382"/>
    </location>
</feature>
<dbReference type="SUPFAM" id="SSF54171">
    <property type="entry name" value="DNA-binding domain"/>
    <property type="match status" value="1"/>
</dbReference>
<evidence type="ECO:0000256" key="6">
    <source>
        <dbReference type="SAM" id="MobiDB-lite"/>
    </source>
</evidence>
<feature type="compositionally biased region" description="Acidic residues" evidence="6">
    <location>
        <begin position="154"/>
        <end position="167"/>
    </location>
</feature>
<sequence length="463" mass="50576">MASAEKSDSEVVSVELPAPEGWRKKFTPKQGGTPKRNEIVFISPTGEEIKNRRQLDQYLRSHPGGPPSSEFDWGTGDTPRRSARISEKVKTPEAEKPKSASSSGSQKSIKRKKNIEDDGHKVEGEGSGSLKGTKRKKSTEDDGRKAEGEAYAAEGDDPEDVDMEGAEGTEHNKSKEAASGEGIHCLAEQESADNTKENVEENVGKPVESQRAVNHELVDKAMENDDEKVEQDVEQSEGKETELEPGSEAKENQNDTKVPPPASNSDKVVLIEKGDEVSDSKKDETAVFKKDAEILSENGEEKNEQVNVTPKEKLELGKEVQENPNDTDVSTAAFDSKKTALIERDEKVSAAEKDQVSESGEKDEQLNAAPKDNLEPGKEVKENLNVIEVSPPDFDSEKVSLTEKDDGVSAAEKDGVSVFMKGAEILSENGGKKVEEVNAASEDNFLHNYDDGKMQFESFPANW</sequence>
<feature type="domain" description="MBD" evidence="7">
    <location>
        <begin position="8"/>
        <end position="78"/>
    </location>
</feature>
<evidence type="ECO:0000313" key="8">
    <source>
        <dbReference type="EMBL" id="KAL0914405.1"/>
    </source>
</evidence>
<feature type="compositionally biased region" description="Basic and acidic residues" evidence="6">
    <location>
        <begin position="114"/>
        <end position="124"/>
    </location>
</feature>
<keyword evidence="5" id="KW-0539">Nucleus</keyword>
<name>A0ABD0UPB1_DENTH</name>
<organism evidence="8 9">
    <name type="scientific">Dendrobium thyrsiflorum</name>
    <name type="common">Pinecone-like raceme dendrobium</name>
    <name type="synonym">Orchid</name>
    <dbReference type="NCBI Taxonomy" id="117978"/>
    <lineage>
        <taxon>Eukaryota</taxon>
        <taxon>Viridiplantae</taxon>
        <taxon>Streptophyta</taxon>
        <taxon>Embryophyta</taxon>
        <taxon>Tracheophyta</taxon>
        <taxon>Spermatophyta</taxon>
        <taxon>Magnoliopsida</taxon>
        <taxon>Liliopsida</taxon>
        <taxon>Asparagales</taxon>
        <taxon>Orchidaceae</taxon>
        <taxon>Epidendroideae</taxon>
        <taxon>Malaxideae</taxon>
        <taxon>Dendrobiinae</taxon>
        <taxon>Dendrobium</taxon>
    </lineage>
</organism>
<evidence type="ECO:0000256" key="4">
    <source>
        <dbReference type="ARBA" id="ARBA00023163"/>
    </source>
</evidence>
<dbReference type="Proteomes" id="UP001552299">
    <property type="component" value="Unassembled WGS sequence"/>
</dbReference>
<dbReference type="GO" id="GO:0005634">
    <property type="term" value="C:nucleus"/>
    <property type="evidence" value="ECO:0007669"/>
    <property type="project" value="UniProtKB-SubCell"/>
</dbReference>
<keyword evidence="4" id="KW-0804">Transcription</keyword>